<comment type="subcellular location">
    <subcellularLocation>
        <location evidence="1">Cytoplasm</location>
        <location evidence="1">Cytoskeleton</location>
        <location evidence="1">Flagellum axoneme</location>
    </subcellularLocation>
    <subcellularLocation>
        <location evidence="8">Cytoplasm</location>
        <location evidence="8">Cytoskeleton</location>
        <location evidence="8">Flagellum basal body</location>
    </subcellularLocation>
</comment>
<feature type="non-terminal residue" evidence="15">
    <location>
        <position position="144"/>
    </location>
</feature>
<evidence type="ECO:0000313" key="16">
    <source>
        <dbReference type="Proteomes" id="UP000534107"/>
    </source>
</evidence>
<evidence type="ECO:0000256" key="7">
    <source>
        <dbReference type="ARBA" id="ARBA00023273"/>
    </source>
</evidence>
<protein>
    <recommendedName>
        <fullName evidence="10">Dynein regulatory complex subunit 2</fullName>
    </recommendedName>
    <alternativeName>
        <fullName evidence="11">Coiled-coil domain-containing protein 65</fullName>
    </alternativeName>
</protein>
<dbReference type="OrthoDB" id="7760980at2759"/>
<comment type="caution">
    <text evidence="15">The sequence shown here is derived from an EMBL/GenBank/DDBJ whole genome shotgun (WGS) entry which is preliminary data.</text>
</comment>
<evidence type="ECO:0000256" key="5">
    <source>
        <dbReference type="ARBA" id="ARBA00023069"/>
    </source>
</evidence>
<evidence type="ECO:0000256" key="10">
    <source>
        <dbReference type="ARBA" id="ARBA00040899"/>
    </source>
</evidence>
<feature type="non-terminal residue" evidence="15">
    <location>
        <position position="1"/>
    </location>
</feature>
<accession>A0A7K9I411</accession>
<evidence type="ECO:0000256" key="3">
    <source>
        <dbReference type="ARBA" id="ARBA00022846"/>
    </source>
</evidence>
<keyword evidence="16" id="KW-1185">Reference proteome</keyword>
<evidence type="ECO:0000313" key="15">
    <source>
        <dbReference type="EMBL" id="NXH20739.1"/>
    </source>
</evidence>
<comment type="similarity">
    <text evidence="9">Belongs to the DRC2 family.</text>
</comment>
<dbReference type="GO" id="GO:0060285">
    <property type="term" value="P:cilium-dependent cell motility"/>
    <property type="evidence" value="ECO:0007669"/>
    <property type="project" value="TreeGrafter"/>
</dbReference>
<keyword evidence="5" id="KW-0969">Cilium</keyword>
<dbReference type="PANTHER" id="PTHR21625:SF0">
    <property type="entry name" value="DYNEIN REGULATORY COMPLEX SUBUNIT 2"/>
    <property type="match status" value="1"/>
</dbReference>
<keyword evidence="4 13" id="KW-0175">Coiled coil</keyword>
<keyword evidence="6" id="KW-0206">Cytoskeleton</keyword>
<dbReference type="GO" id="GO:0003352">
    <property type="term" value="P:regulation of cilium movement"/>
    <property type="evidence" value="ECO:0007669"/>
    <property type="project" value="TreeGrafter"/>
</dbReference>
<dbReference type="EMBL" id="VWZO01018758">
    <property type="protein sequence ID" value="NXH20739.1"/>
    <property type="molecule type" value="Genomic_DNA"/>
</dbReference>
<evidence type="ECO:0000256" key="6">
    <source>
        <dbReference type="ARBA" id="ARBA00023212"/>
    </source>
</evidence>
<comment type="function">
    <text evidence="12">Component of the nexin-dynein regulatory complex (N-DRC), a key regulator of ciliary/flagellar motility which maintains the alignment and integrity of the distal axoneme and regulates microtubule sliding in motile axonemes. Plays a critical role in the assembly of N-DRC and also stabilizes the assembly of multiple inner dynein arms and radial spokes. Coassembles with DRC1 to form a central scaffold needed for assembly of the N-DRC and its attachment to the outer doublet microtubules.</text>
</comment>
<reference evidence="15 16" key="1">
    <citation type="submission" date="2019-09" db="EMBL/GenBank/DDBJ databases">
        <title>Bird 10,000 Genomes (B10K) Project - Family phase.</title>
        <authorList>
            <person name="Zhang G."/>
        </authorList>
    </citation>
    <scope>NUCLEOTIDE SEQUENCE [LARGE SCALE GENOMIC DNA]</scope>
    <source>
        <strain evidence="15">B10K-DU-001-16</strain>
        <tissue evidence="15">Muscle</tissue>
    </source>
</reference>
<evidence type="ECO:0000256" key="12">
    <source>
        <dbReference type="ARBA" id="ARBA00045865"/>
    </source>
</evidence>
<evidence type="ECO:0000256" key="8">
    <source>
        <dbReference type="ARBA" id="ARBA00037841"/>
    </source>
</evidence>
<dbReference type="Pfam" id="PF14772">
    <property type="entry name" value="NYD-SP28"/>
    <property type="match status" value="1"/>
</dbReference>
<feature type="domain" description="Dynein regulatory complex protein 1/2 N-terminal" evidence="14">
    <location>
        <begin position="10"/>
        <end position="108"/>
    </location>
</feature>
<evidence type="ECO:0000259" key="14">
    <source>
        <dbReference type="Pfam" id="PF14772"/>
    </source>
</evidence>
<keyword evidence="3" id="KW-0282">Flagellum</keyword>
<organism evidence="15 16">
    <name type="scientific">Bucco capensis</name>
    <name type="common">collared puffbird</name>
    <dbReference type="NCBI Taxonomy" id="135168"/>
    <lineage>
        <taxon>Eukaryota</taxon>
        <taxon>Metazoa</taxon>
        <taxon>Chordata</taxon>
        <taxon>Craniata</taxon>
        <taxon>Vertebrata</taxon>
        <taxon>Euteleostomi</taxon>
        <taxon>Archelosauria</taxon>
        <taxon>Archosauria</taxon>
        <taxon>Dinosauria</taxon>
        <taxon>Saurischia</taxon>
        <taxon>Theropoda</taxon>
        <taxon>Coelurosauria</taxon>
        <taxon>Aves</taxon>
        <taxon>Neognathae</taxon>
        <taxon>Neoaves</taxon>
        <taxon>Telluraves</taxon>
        <taxon>Coraciimorphae</taxon>
        <taxon>Piciformes</taxon>
        <taxon>Bucconidae</taxon>
        <taxon>Bucco</taxon>
    </lineage>
</organism>
<evidence type="ECO:0000256" key="9">
    <source>
        <dbReference type="ARBA" id="ARBA00038424"/>
    </source>
</evidence>
<dbReference type="Proteomes" id="UP000534107">
    <property type="component" value="Unassembled WGS sequence"/>
</dbReference>
<evidence type="ECO:0000256" key="4">
    <source>
        <dbReference type="ARBA" id="ARBA00023054"/>
    </source>
</evidence>
<dbReference type="GO" id="GO:0070286">
    <property type="term" value="P:axonemal dynein complex assembly"/>
    <property type="evidence" value="ECO:0007669"/>
    <property type="project" value="InterPro"/>
</dbReference>
<name>A0A7K9I411_9PICI</name>
<proteinExistence type="inferred from homology"/>
<gene>
    <name evidence="15" type="primary">Ccdc65_0</name>
    <name evidence="15" type="ORF">BUCCAP_R06518</name>
</gene>
<feature type="coiled-coil region" evidence="13">
    <location>
        <begin position="60"/>
        <end position="105"/>
    </location>
</feature>
<keyword evidence="2" id="KW-0963">Cytoplasm</keyword>
<dbReference type="AlphaFoldDB" id="A0A7K9I411"/>
<evidence type="ECO:0000256" key="13">
    <source>
        <dbReference type="SAM" id="Coils"/>
    </source>
</evidence>
<keyword evidence="7" id="KW-0966">Cell projection</keyword>
<dbReference type="PANTHER" id="PTHR21625">
    <property type="entry name" value="NYD-SP28 PROTEIN"/>
    <property type="match status" value="1"/>
</dbReference>
<dbReference type="InterPro" id="IPR039505">
    <property type="entry name" value="DRC1/2_N"/>
</dbReference>
<dbReference type="InterPro" id="IPR039750">
    <property type="entry name" value="DRC1/DRC2"/>
</dbReference>
<sequence>EDELLLLQKQALAEEEAAKSKAEILRHFLKDKLAREKQSSTLNLHKLSTQWRAVLRMAKAKELQQDLEILRQTFARVIDSKDSVIESLAAELEEAEEQHFRALSSHLQSFDCLLQLQHCRLSCLQQGYEAHVQAMEMQFEAERY</sequence>
<evidence type="ECO:0000256" key="2">
    <source>
        <dbReference type="ARBA" id="ARBA00022490"/>
    </source>
</evidence>
<dbReference type="GO" id="GO:0005858">
    <property type="term" value="C:axonemal dynein complex"/>
    <property type="evidence" value="ECO:0007669"/>
    <property type="project" value="InterPro"/>
</dbReference>
<evidence type="ECO:0000256" key="11">
    <source>
        <dbReference type="ARBA" id="ARBA00041517"/>
    </source>
</evidence>
<evidence type="ECO:0000256" key="1">
    <source>
        <dbReference type="ARBA" id="ARBA00004611"/>
    </source>
</evidence>